<evidence type="ECO:0000259" key="1">
    <source>
        <dbReference type="Pfam" id="PF00931"/>
    </source>
</evidence>
<reference evidence="2 3" key="1">
    <citation type="submission" date="2020-08" db="EMBL/GenBank/DDBJ databases">
        <title>Sequencing the genomes of 1000 actinobacteria strains.</title>
        <authorList>
            <person name="Klenk H.-P."/>
        </authorList>
    </citation>
    <scope>NUCLEOTIDE SEQUENCE [LARGE SCALE GENOMIC DNA]</scope>
    <source>
        <strain evidence="2 3">DSM 44598</strain>
    </source>
</reference>
<comment type="caution">
    <text evidence="2">The sequence shown here is derived from an EMBL/GenBank/DDBJ whole genome shotgun (WGS) entry which is preliminary data.</text>
</comment>
<accession>A0A840W9D4</accession>
<dbReference type="GO" id="GO:0043531">
    <property type="term" value="F:ADP binding"/>
    <property type="evidence" value="ECO:0007669"/>
    <property type="project" value="InterPro"/>
</dbReference>
<dbReference type="InterPro" id="IPR002182">
    <property type="entry name" value="NB-ARC"/>
</dbReference>
<dbReference type="SUPFAM" id="SSF52540">
    <property type="entry name" value="P-loop containing nucleoside triphosphate hydrolases"/>
    <property type="match status" value="1"/>
</dbReference>
<dbReference type="Gene3D" id="1.25.40.10">
    <property type="entry name" value="Tetratricopeptide repeat domain"/>
    <property type="match status" value="2"/>
</dbReference>
<proteinExistence type="predicted"/>
<dbReference type="RefSeq" id="WP_184366788.1">
    <property type="nucleotide sequence ID" value="NZ_BAAAKM010000155.1"/>
</dbReference>
<dbReference type="InterPro" id="IPR011717">
    <property type="entry name" value="TPR-4"/>
</dbReference>
<dbReference type="EMBL" id="JACHDO010000001">
    <property type="protein sequence ID" value="MBB5493619.1"/>
    <property type="molecule type" value="Genomic_DNA"/>
</dbReference>
<evidence type="ECO:0000313" key="3">
    <source>
        <dbReference type="Proteomes" id="UP000579647"/>
    </source>
</evidence>
<dbReference type="PANTHER" id="PTHR46082:SF6">
    <property type="entry name" value="AAA+ ATPASE DOMAIN-CONTAINING PROTEIN-RELATED"/>
    <property type="match status" value="1"/>
</dbReference>
<evidence type="ECO:0000313" key="2">
    <source>
        <dbReference type="EMBL" id="MBB5493619.1"/>
    </source>
</evidence>
<dbReference type="Pfam" id="PF13424">
    <property type="entry name" value="TPR_12"/>
    <property type="match status" value="2"/>
</dbReference>
<dbReference type="GO" id="GO:0042802">
    <property type="term" value="F:identical protein binding"/>
    <property type="evidence" value="ECO:0007669"/>
    <property type="project" value="InterPro"/>
</dbReference>
<dbReference type="InterPro" id="IPR027417">
    <property type="entry name" value="P-loop_NTPase"/>
</dbReference>
<dbReference type="Pfam" id="PF07721">
    <property type="entry name" value="TPR_4"/>
    <property type="match status" value="1"/>
</dbReference>
<dbReference type="Pfam" id="PF00931">
    <property type="entry name" value="NB-ARC"/>
    <property type="match status" value="1"/>
</dbReference>
<organism evidence="2 3">
    <name type="scientific">Nocardiopsis metallicus</name>
    <dbReference type="NCBI Taxonomy" id="179819"/>
    <lineage>
        <taxon>Bacteria</taxon>
        <taxon>Bacillati</taxon>
        <taxon>Actinomycetota</taxon>
        <taxon>Actinomycetes</taxon>
        <taxon>Streptosporangiales</taxon>
        <taxon>Nocardiopsidaceae</taxon>
        <taxon>Nocardiopsis</taxon>
    </lineage>
</organism>
<dbReference type="InterPro" id="IPR053137">
    <property type="entry name" value="NLR-like"/>
</dbReference>
<dbReference type="PANTHER" id="PTHR46082">
    <property type="entry name" value="ATP/GTP-BINDING PROTEIN-RELATED"/>
    <property type="match status" value="1"/>
</dbReference>
<keyword evidence="3" id="KW-1185">Reference proteome</keyword>
<dbReference type="InterPro" id="IPR011990">
    <property type="entry name" value="TPR-like_helical_dom_sf"/>
</dbReference>
<dbReference type="SUPFAM" id="SSF48452">
    <property type="entry name" value="TPR-like"/>
    <property type="match status" value="2"/>
</dbReference>
<gene>
    <name evidence="2" type="ORF">HNR07_004756</name>
</gene>
<sequence>MTTGPGRPRRGEHELLPVTGGVPRADPHFTGREAALERIHDFLGSRPGARFLISGGNGVGKSRIAAEYAYRHAREYDLIWWIPAATDIETHRAYLRLAEHLGLPVSYEHVPRTVQSVRRELSERADLGSWLLVFDDVVDAQALASEYFPHSGGHIIVTSRHHRWLPRGQGGQRFDGQVVPRLTTAESLSLLRRICPERLEPPGDGERLAELLEHLPLALSQVGAFLRESAMPTGDFLDLFEERYDAMLWQMGAEDDHTAPLRVAWSIQAEHMLEGADERERETGRVALELVRLCAFFAPLPLSRGLFHRTDGAVLDRALEYMRRHDLAFFDDRNDAFQLHELFQSVVRDSLTMAERVHHRNLAHLVLADNAPEGPTDPAHRAAYLSLYTHVKASHAWTSRDPRVRAMVLNVVDFLTEVGNYSDATSLLGQAVNVWLDDPSMLLHARLRRNKIRRIHGEYVTALEEARSIHAEQVERAGPDSDETLEALRAVAISLSGLARFQEAGQLFRDILEQRRERHSAADRRTLEAAHDYGQALQEQGRFEEALAMDQSTLAGRRALLGPDDVQTLRTGLSLGLNLILLGRLDEARKQLTECMERFETAAEPDSPHALQGMLFLSVAHRRLGDPERALELANRALVRYRRKHPSTVRQVLYCRVIRMVSLVRAGSLDEALREVDDLMPPLDERYPAEHPFPAAARLSMGIVLRAAGRHTEALERDQEGLERLLRIYGPGSFSTLPAALNVATDLYRLGRFREAGDLEAMTEADCRHRLPADHPILLTARRNHLVSRHAGGEDVSEEWDRLRAEFAERFGGEHPGTVSMSSFTRQDCDVFPVAPL</sequence>
<dbReference type="AlphaFoldDB" id="A0A840W9D4"/>
<dbReference type="Gene3D" id="3.40.50.300">
    <property type="entry name" value="P-loop containing nucleotide triphosphate hydrolases"/>
    <property type="match status" value="1"/>
</dbReference>
<dbReference type="Proteomes" id="UP000579647">
    <property type="component" value="Unassembled WGS sequence"/>
</dbReference>
<protein>
    <submittedName>
        <fullName evidence="2">Tetratricopeptide (TPR) repeat protein</fullName>
    </submittedName>
</protein>
<name>A0A840W9D4_9ACTN</name>
<feature type="domain" description="NB-ARC" evidence="1">
    <location>
        <begin position="33"/>
        <end position="163"/>
    </location>
</feature>
<dbReference type="NCBIfam" id="NF040586">
    <property type="entry name" value="FxSxx_TPR"/>
    <property type="match status" value="1"/>
</dbReference>